<feature type="transmembrane region" description="Helical" evidence="1">
    <location>
        <begin position="35"/>
        <end position="51"/>
    </location>
</feature>
<name>A0A402BJ15_9CHLR</name>
<evidence type="ECO:0008006" key="4">
    <source>
        <dbReference type="Google" id="ProtNLM"/>
    </source>
</evidence>
<reference evidence="3" key="1">
    <citation type="submission" date="2018-12" db="EMBL/GenBank/DDBJ databases">
        <title>Tengunoibacter tsumagoiensis gen. nov., sp. nov., Dictyobacter kobayashii sp. nov., D. alpinus sp. nov., and D. joshuensis sp. nov. and description of Dictyobacteraceae fam. nov. within the order Ktedonobacterales isolated from Tengu-no-mugimeshi.</title>
        <authorList>
            <person name="Wang C.M."/>
            <person name="Zheng Y."/>
            <person name="Sakai Y."/>
            <person name="Toyoda A."/>
            <person name="Minakuchi Y."/>
            <person name="Abe K."/>
            <person name="Yokota A."/>
            <person name="Yabe S."/>
        </authorList>
    </citation>
    <scope>NUCLEOTIDE SEQUENCE [LARGE SCALE GENOMIC DNA]</scope>
    <source>
        <strain evidence="3">Uno16</strain>
    </source>
</reference>
<sequence length="101" mass="11778">MCISIITLNSVTNGAMLAAFWIVELLYWGPFHDNVWLRSIYIFPTIIWIYQGEHVALPAWYLNAYWLLPHLEQIAMAVILFVLSWFLLRNTEHLLKGATAE</sequence>
<dbReference type="EMBL" id="BIFT01000002">
    <property type="protein sequence ID" value="GCE31267.1"/>
    <property type="molecule type" value="Genomic_DNA"/>
</dbReference>
<comment type="caution">
    <text evidence="2">The sequence shown here is derived from an EMBL/GenBank/DDBJ whole genome shotgun (WGS) entry which is preliminary data.</text>
</comment>
<organism evidence="2 3">
    <name type="scientific">Dictyobacter alpinus</name>
    <dbReference type="NCBI Taxonomy" id="2014873"/>
    <lineage>
        <taxon>Bacteria</taxon>
        <taxon>Bacillati</taxon>
        <taxon>Chloroflexota</taxon>
        <taxon>Ktedonobacteria</taxon>
        <taxon>Ktedonobacterales</taxon>
        <taxon>Dictyobacteraceae</taxon>
        <taxon>Dictyobacter</taxon>
    </lineage>
</organism>
<evidence type="ECO:0000256" key="1">
    <source>
        <dbReference type="SAM" id="Phobius"/>
    </source>
</evidence>
<keyword evidence="1" id="KW-0812">Transmembrane</keyword>
<feature type="transmembrane region" description="Helical" evidence="1">
    <location>
        <begin position="71"/>
        <end position="88"/>
    </location>
</feature>
<keyword evidence="1" id="KW-1133">Transmembrane helix</keyword>
<evidence type="ECO:0000313" key="3">
    <source>
        <dbReference type="Proteomes" id="UP000287171"/>
    </source>
</evidence>
<keyword evidence="1" id="KW-0472">Membrane</keyword>
<feature type="transmembrane region" description="Helical" evidence="1">
    <location>
        <begin position="6"/>
        <end position="28"/>
    </location>
</feature>
<proteinExistence type="predicted"/>
<protein>
    <recommendedName>
        <fullName evidence="4">Lycopene cyclase domain-containing protein</fullName>
    </recommendedName>
</protein>
<dbReference type="AlphaFoldDB" id="A0A402BJ15"/>
<keyword evidence="3" id="KW-1185">Reference proteome</keyword>
<accession>A0A402BJ15</accession>
<dbReference type="Proteomes" id="UP000287171">
    <property type="component" value="Unassembled WGS sequence"/>
</dbReference>
<evidence type="ECO:0000313" key="2">
    <source>
        <dbReference type="EMBL" id="GCE31267.1"/>
    </source>
</evidence>
<gene>
    <name evidence="2" type="ORF">KDA_67510</name>
</gene>